<evidence type="ECO:0000256" key="6">
    <source>
        <dbReference type="ARBA" id="ARBA00023253"/>
    </source>
</evidence>
<evidence type="ECO:0000256" key="8">
    <source>
        <dbReference type="ARBA" id="ARBA00025803"/>
    </source>
</evidence>
<dbReference type="Proteomes" id="UP000823941">
    <property type="component" value="Chromosome 24"/>
</dbReference>
<feature type="chain" id="PRO_5047166632" description="GDP-fucose protein O-fucosyltransferase 2" evidence="13">
    <location>
        <begin position="17"/>
        <end position="407"/>
    </location>
</feature>
<comment type="caution">
    <text evidence="14">The sequence shown here is derived from an EMBL/GenBank/DDBJ whole genome shotgun (WGS) entry which is preliminary data.</text>
</comment>
<protein>
    <recommendedName>
        <fullName evidence="9">GDP-fucose protein O-fucosyltransferase 2</fullName>
        <ecNumber evidence="3">2.4.1.221</ecNumber>
    </recommendedName>
    <alternativeName>
        <fullName evidence="10">Peptide-O-fucosyltransferase 2</fullName>
    </alternativeName>
</protein>
<keyword evidence="6" id="KW-0294">Fucose metabolism</keyword>
<dbReference type="CDD" id="cd11298">
    <property type="entry name" value="O-FucT-2"/>
    <property type="match status" value="1"/>
</dbReference>
<accession>A0ABQ7Q041</accession>
<keyword evidence="4" id="KW-0808">Transferase</keyword>
<dbReference type="Pfam" id="PF10250">
    <property type="entry name" value="O-FucT"/>
    <property type="match status" value="1"/>
</dbReference>
<gene>
    <name evidence="14" type="ORF">JYU34_018144</name>
</gene>
<feature type="signal peptide" evidence="13">
    <location>
        <begin position="1"/>
        <end position="16"/>
    </location>
</feature>
<evidence type="ECO:0000256" key="4">
    <source>
        <dbReference type="ARBA" id="ARBA00022679"/>
    </source>
</evidence>
<evidence type="ECO:0000256" key="5">
    <source>
        <dbReference type="ARBA" id="ARBA00022824"/>
    </source>
</evidence>
<comment type="catalytic activity">
    <reaction evidence="11">
        <text>L-threonyl-[protein] + GDP-beta-L-fucose = 3-O-(alpha-L-fucosyl)-L-threonyl-[protein] + GDP + H(+)</text>
        <dbReference type="Rhea" id="RHEA:70491"/>
        <dbReference type="Rhea" id="RHEA-COMP:11060"/>
        <dbReference type="Rhea" id="RHEA-COMP:17915"/>
        <dbReference type="ChEBI" id="CHEBI:15378"/>
        <dbReference type="ChEBI" id="CHEBI:30013"/>
        <dbReference type="ChEBI" id="CHEBI:57273"/>
        <dbReference type="ChEBI" id="CHEBI:58189"/>
        <dbReference type="ChEBI" id="CHEBI:189631"/>
        <dbReference type="EC" id="2.4.1.221"/>
    </reaction>
    <physiologicalReaction direction="left-to-right" evidence="11">
        <dbReference type="Rhea" id="RHEA:70492"/>
    </physiologicalReaction>
</comment>
<evidence type="ECO:0000256" key="10">
    <source>
        <dbReference type="ARBA" id="ARBA00033083"/>
    </source>
</evidence>
<keyword evidence="13" id="KW-0732">Signal</keyword>
<dbReference type="Gene3D" id="3.40.50.11350">
    <property type="match status" value="1"/>
</dbReference>
<proteinExistence type="inferred from homology"/>
<evidence type="ECO:0000313" key="14">
    <source>
        <dbReference type="EMBL" id="KAG7298509.1"/>
    </source>
</evidence>
<evidence type="ECO:0000256" key="2">
    <source>
        <dbReference type="ARBA" id="ARBA00004922"/>
    </source>
</evidence>
<dbReference type="PANTHER" id="PTHR13398">
    <property type="entry name" value="GDP-FUCOSE PROTEIN O-FUCOSYLTRANSFERASE 2"/>
    <property type="match status" value="1"/>
</dbReference>
<keyword evidence="15" id="KW-1185">Reference proteome</keyword>
<comment type="pathway">
    <text evidence="2">Protein modification; protein glycosylation.</text>
</comment>
<evidence type="ECO:0000256" key="12">
    <source>
        <dbReference type="ARBA" id="ARBA00048647"/>
    </source>
</evidence>
<evidence type="ECO:0000256" key="7">
    <source>
        <dbReference type="ARBA" id="ARBA00023277"/>
    </source>
</evidence>
<keyword evidence="7" id="KW-0119">Carbohydrate metabolism</keyword>
<dbReference type="EC" id="2.4.1.221" evidence="3"/>
<evidence type="ECO:0000256" key="13">
    <source>
        <dbReference type="SAM" id="SignalP"/>
    </source>
</evidence>
<organism evidence="14 15">
    <name type="scientific">Plutella xylostella</name>
    <name type="common">Diamondback moth</name>
    <name type="synonym">Plutella maculipennis</name>
    <dbReference type="NCBI Taxonomy" id="51655"/>
    <lineage>
        <taxon>Eukaryota</taxon>
        <taxon>Metazoa</taxon>
        <taxon>Ecdysozoa</taxon>
        <taxon>Arthropoda</taxon>
        <taxon>Hexapoda</taxon>
        <taxon>Insecta</taxon>
        <taxon>Pterygota</taxon>
        <taxon>Neoptera</taxon>
        <taxon>Endopterygota</taxon>
        <taxon>Lepidoptera</taxon>
        <taxon>Glossata</taxon>
        <taxon>Ditrysia</taxon>
        <taxon>Yponomeutoidea</taxon>
        <taxon>Plutellidae</taxon>
        <taxon>Plutella</taxon>
    </lineage>
</organism>
<dbReference type="Gene3D" id="3.40.50.11340">
    <property type="match status" value="1"/>
</dbReference>
<name>A0ABQ7Q041_PLUXY</name>
<comment type="similarity">
    <text evidence="8">Belongs to the glycosyltransferase 68 family.</text>
</comment>
<dbReference type="InterPro" id="IPR045130">
    <property type="entry name" value="OFUT2-like"/>
</dbReference>
<dbReference type="InterPro" id="IPR019378">
    <property type="entry name" value="GDP-Fuc_O-FucTrfase"/>
</dbReference>
<keyword evidence="5" id="KW-0256">Endoplasmic reticulum</keyword>
<evidence type="ECO:0000256" key="9">
    <source>
        <dbReference type="ARBA" id="ARBA00026232"/>
    </source>
</evidence>
<evidence type="ECO:0000256" key="1">
    <source>
        <dbReference type="ARBA" id="ARBA00004240"/>
    </source>
</evidence>
<dbReference type="EMBL" id="JAHIBW010000024">
    <property type="protein sequence ID" value="KAG7298509.1"/>
    <property type="molecule type" value="Genomic_DNA"/>
</dbReference>
<dbReference type="PANTHER" id="PTHR13398:SF0">
    <property type="entry name" value="GDP-FUCOSE PROTEIN O-FUCOSYLTRANSFERASE 2"/>
    <property type="match status" value="1"/>
</dbReference>
<reference evidence="14 15" key="1">
    <citation type="submission" date="2021-06" db="EMBL/GenBank/DDBJ databases">
        <title>A haploid diamondback moth (Plutella xylostella L.) genome assembly resolves 31 chromosomes and identifies a diamide resistance mutation.</title>
        <authorList>
            <person name="Ward C.M."/>
            <person name="Perry K.D."/>
            <person name="Baker G."/>
            <person name="Powis K."/>
            <person name="Heckel D.G."/>
            <person name="Baxter S.W."/>
        </authorList>
    </citation>
    <scope>NUCLEOTIDE SEQUENCE [LARGE SCALE GENOMIC DNA]</scope>
    <source>
        <strain evidence="14 15">LV</strain>
        <tissue evidence="14">Single pupa</tissue>
    </source>
</reference>
<comment type="subcellular location">
    <subcellularLocation>
        <location evidence="1">Endoplasmic reticulum</location>
    </subcellularLocation>
</comment>
<evidence type="ECO:0000313" key="15">
    <source>
        <dbReference type="Proteomes" id="UP000823941"/>
    </source>
</evidence>
<sequence length="407" mass="47675">MHLIFILIANLLLTTAEQDLFEGTCDAAVKSCQNDPQNHDTKFLFYDVNPPEGFNLRRDVYMRFAVMMSETHKKGKKLDWRLVLPPWYRLYHWRSQRMIGQPLPWSTFFDVNSLKSFAPVVELNEILTNETSNTLEIDTVYVLQNYDDPFEGGIFADKWQVNKDNCRYDGDFWGHANVKAKEIVCVRFQGQISRLWELISLHPSDKNVMFAHGEIALHDSYGTKNYWDCRKSMKFNENLVKTAEYYIENNLNCTEKLCKSYMAVHWRRQDFTRSRHNDVPSLHGTIDQIDHAVRMHLRKIKKIFIASDAPTSELNLLIHELEYLKYEVFHFTPSKTELELFKDGGVAIIDQIICSHAAYFIGTHESTYSFRIQEEREILGFDSDTTFNRLCPDSGVCEKPSRWTVIH</sequence>
<evidence type="ECO:0000256" key="3">
    <source>
        <dbReference type="ARBA" id="ARBA00012196"/>
    </source>
</evidence>
<comment type="catalytic activity">
    <reaction evidence="12">
        <text>L-seryl-[protein] + GDP-beta-L-fucose = 3-O-(alpha-L-fucosyl)-L-seryl-[protein] + GDP + H(+)</text>
        <dbReference type="Rhea" id="RHEA:63644"/>
        <dbReference type="Rhea" id="RHEA-COMP:9863"/>
        <dbReference type="Rhea" id="RHEA-COMP:17914"/>
        <dbReference type="ChEBI" id="CHEBI:15378"/>
        <dbReference type="ChEBI" id="CHEBI:29999"/>
        <dbReference type="ChEBI" id="CHEBI:57273"/>
        <dbReference type="ChEBI" id="CHEBI:58189"/>
        <dbReference type="ChEBI" id="CHEBI:189632"/>
        <dbReference type="EC" id="2.4.1.221"/>
    </reaction>
    <physiologicalReaction direction="left-to-right" evidence="12">
        <dbReference type="Rhea" id="RHEA:63645"/>
    </physiologicalReaction>
</comment>
<evidence type="ECO:0000256" key="11">
    <source>
        <dbReference type="ARBA" id="ARBA00047273"/>
    </source>
</evidence>